<proteinExistence type="inferred from homology"/>
<keyword evidence="13" id="KW-0472">Membrane</keyword>
<feature type="domain" description="Complex 1 LYR protein" evidence="17">
    <location>
        <begin position="9"/>
        <end position="65"/>
    </location>
</feature>
<comment type="function">
    <text evidence="1">Accessory subunit of the mitochondrial membrane respiratory chain NADH dehydrogenase (Complex I), that is believed to be not involved in catalysis. Complex I functions in the transfer of electrons from NADH to the respiratory chain. The immediate electron acceptor for the enzyme is believed to be ubiquinone.</text>
</comment>
<evidence type="ECO:0000256" key="6">
    <source>
        <dbReference type="ARBA" id="ARBA00022448"/>
    </source>
</evidence>
<feature type="region of interest" description="Disordered" evidence="16">
    <location>
        <begin position="69"/>
        <end position="103"/>
    </location>
</feature>
<dbReference type="InterPro" id="IPR045292">
    <property type="entry name" value="Complex1_LYR_NDUFB9_LYRM3"/>
</dbReference>
<dbReference type="STRING" id="1076935.U4KWN6"/>
<keyword evidence="18" id="KW-0830">Ubiquinone</keyword>
<evidence type="ECO:0000256" key="10">
    <source>
        <dbReference type="ARBA" id="ARBA00022982"/>
    </source>
</evidence>
<keyword evidence="6" id="KW-0813">Transport</keyword>
<comment type="subcellular location">
    <subcellularLocation>
        <location evidence="2">Mitochondrion inner membrane</location>
        <topology evidence="2">Peripheral membrane protein</topology>
        <orientation evidence="2">Matrix side</orientation>
    </subcellularLocation>
</comment>
<evidence type="ECO:0000256" key="14">
    <source>
        <dbReference type="ARBA" id="ARBA00030192"/>
    </source>
</evidence>
<keyword evidence="7" id="KW-0597">Phosphoprotein</keyword>
<keyword evidence="8" id="KW-0679">Respiratory chain</keyword>
<feature type="compositionally biased region" description="Pro residues" evidence="16">
    <location>
        <begin position="93"/>
        <end position="103"/>
    </location>
</feature>
<name>U4KWN6_PYROM</name>
<dbReference type="GO" id="GO:0006120">
    <property type="term" value="P:mitochondrial electron transport, NADH to ubiquinone"/>
    <property type="evidence" value="ECO:0007669"/>
    <property type="project" value="InterPro"/>
</dbReference>
<evidence type="ECO:0000259" key="17">
    <source>
        <dbReference type="Pfam" id="PF05347"/>
    </source>
</evidence>
<evidence type="ECO:0000256" key="11">
    <source>
        <dbReference type="ARBA" id="ARBA00022990"/>
    </source>
</evidence>
<dbReference type="PANTHER" id="PTHR12868:SF0">
    <property type="entry name" value="NADH DEHYDROGENASE [UBIQUINONE] 1 BETA SUBCOMPLEX SUBUNIT 9"/>
    <property type="match status" value="1"/>
</dbReference>
<evidence type="ECO:0000256" key="12">
    <source>
        <dbReference type="ARBA" id="ARBA00023128"/>
    </source>
</evidence>
<reference evidence="18 19" key="1">
    <citation type="journal article" date="2013" name="PLoS Genet.">
        <title>The genome and development-dependent transcriptomes of Pyronema confluens: a window into fungal evolution.</title>
        <authorList>
            <person name="Traeger S."/>
            <person name="Altegoer F."/>
            <person name="Freitag M."/>
            <person name="Gabaldon T."/>
            <person name="Kempken F."/>
            <person name="Kumar A."/>
            <person name="Marcet-Houben M."/>
            <person name="Poggeler S."/>
            <person name="Stajich J.E."/>
            <person name="Nowrousian M."/>
        </authorList>
    </citation>
    <scope>NUCLEOTIDE SEQUENCE [LARGE SCALE GENOMIC DNA]</scope>
    <source>
        <strain evidence="19">CBS 100304</strain>
        <tissue evidence="18">Vegetative mycelium</tissue>
    </source>
</reference>
<evidence type="ECO:0000256" key="8">
    <source>
        <dbReference type="ARBA" id="ARBA00022660"/>
    </source>
</evidence>
<gene>
    <name evidence="18" type="ORF">PCON_05924</name>
</gene>
<evidence type="ECO:0000256" key="9">
    <source>
        <dbReference type="ARBA" id="ARBA00022792"/>
    </source>
</evidence>
<evidence type="ECO:0000256" key="16">
    <source>
        <dbReference type="SAM" id="MobiDB-lite"/>
    </source>
</evidence>
<keyword evidence="9" id="KW-0999">Mitochondrion inner membrane</keyword>
<protein>
    <recommendedName>
        <fullName evidence="5">NADH dehydrogenase [ubiquinone] 1 beta subcomplex subunit 9</fullName>
    </recommendedName>
    <alternativeName>
        <fullName evidence="14">Complex I-B22</fullName>
    </alternativeName>
    <alternativeName>
        <fullName evidence="15">NADH-ubiquinone oxidoreductase B22 subunit</fullName>
    </alternativeName>
</protein>
<evidence type="ECO:0000256" key="7">
    <source>
        <dbReference type="ARBA" id="ARBA00022553"/>
    </source>
</evidence>
<organism evidence="18 19">
    <name type="scientific">Pyronema omphalodes (strain CBS 100304)</name>
    <name type="common">Pyronema confluens</name>
    <dbReference type="NCBI Taxonomy" id="1076935"/>
    <lineage>
        <taxon>Eukaryota</taxon>
        <taxon>Fungi</taxon>
        <taxon>Dikarya</taxon>
        <taxon>Ascomycota</taxon>
        <taxon>Pezizomycotina</taxon>
        <taxon>Pezizomycetes</taxon>
        <taxon>Pezizales</taxon>
        <taxon>Pyronemataceae</taxon>
        <taxon>Pyronema</taxon>
    </lineage>
</organism>
<evidence type="ECO:0000256" key="4">
    <source>
        <dbReference type="ARBA" id="ARBA00011790"/>
    </source>
</evidence>
<evidence type="ECO:0000256" key="2">
    <source>
        <dbReference type="ARBA" id="ARBA00004443"/>
    </source>
</evidence>
<dbReference type="PANTHER" id="PTHR12868">
    <property type="entry name" value="NADH-UBIQUINONE OXIDOREDUCTASE B22 SUBUNIT"/>
    <property type="match status" value="1"/>
</dbReference>
<keyword evidence="11" id="KW-0007">Acetylation</keyword>
<dbReference type="eggNOG" id="KOG3466">
    <property type="taxonomic scope" value="Eukaryota"/>
</dbReference>
<evidence type="ECO:0000256" key="5">
    <source>
        <dbReference type="ARBA" id="ARBA00018684"/>
    </source>
</evidence>
<evidence type="ECO:0000313" key="18">
    <source>
        <dbReference type="EMBL" id="CCX06337.1"/>
    </source>
</evidence>
<evidence type="ECO:0000313" key="19">
    <source>
        <dbReference type="Proteomes" id="UP000018144"/>
    </source>
</evidence>
<comment type="subunit">
    <text evidence="4">Mammalian complex I is composed of 45 different subunits.</text>
</comment>
<comment type="similarity">
    <text evidence="3">Belongs to the complex I LYR family.</text>
</comment>
<dbReference type="OMA" id="KWERNAP"/>
<sequence>MVTTASRSAVRSLYRRALQTSLSWTVRRDAWRIQAMNIRELFEANKDVTEPRQLSKLLKETEDTLHKWRHPDAYVPPTAPGGSKYERNLPVPYTAPPPHFDNI</sequence>
<evidence type="ECO:0000256" key="15">
    <source>
        <dbReference type="ARBA" id="ARBA00032528"/>
    </source>
</evidence>
<evidence type="ECO:0000256" key="3">
    <source>
        <dbReference type="ARBA" id="ARBA00009508"/>
    </source>
</evidence>
<dbReference type="AlphaFoldDB" id="U4KWN6"/>
<dbReference type="EMBL" id="HF935285">
    <property type="protein sequence ID" value="CCX06337.1"/>
    <property type="molecule type" value="Genomic_DNA"/>
</dbReference>
<dbReference type="GO" id="GO:0005743">
    <property type="term" value="C:mitochondrial inner membrane"/>
    <property type="evidence" value="ECO:0007669"/>
    <property type="project" value="UniProtKB-SubCell"/>
</dbReference>
<keyword evidence="19" id="KW-1185">Reference proteome</keyword>
<accession>U4KWN6</accession>
<dbReference type="Proteomes" id="UP000018144">
    <property type="component" value="Unassembled WGS sequence"/>
</dbReference>
<dbReference type="InterPro" id="IPR033034">
    <property type="entry name" value="NDUFB9"/>
</dbReference>
<keyword evidence="10" id="KW-0249">Electron transport</keyword>
<evidence type="ECO:0000256" key="1">
    <source>
        <dbReference type="ARBA" id="ARBA00002920"/>
    </source>
</evidence>
<dbReference type="InterPro" id="IPR008011">
    <property type="entry name" value="Complex1_LYR_dom"/>
</dbReference>
<dbReference type="Pfam" id="PF05347">
    <property type="entry name" value="Complex1_LYR"/>
    <property type="match status" value="1"/>
</dbReference>
<dbReference type="CDD" id="cd20263">
    <property type="entry name" value="Complex1_LYR_NDUFB9_LYRM3"/>
    <property type="match status" value="1"/>
</dbReference>
<evidence type="ECO:0000256" key="13">
    <source>
        <dbReference type="ARBA" id="ARBA00023136"/>
    </source>
</evidence>
<dbReference type="OrthoDB" id="13598at2759"/>
<keyword evidence="12" id="KW-0496">Mitochondrion</keyword>